<dbReference type="Proteomes" id="UP000326695">
    <property type="component" value="Chromosome"/>
</dbReference>
<evidence type="ECO:0000313" key="2">
    <source>
        <dbReference type="Proteomes" id="UP000326695"/>
    </source>
</evidence>
<dbReference type="RefSeq" id="WP_151086340.1">
    <property type="nucleotide sequence ID" value="NZ_CP038018.1"/>
</dbReference>
<reference evidence="2" key="1">
    <citation type="journal article" date="2019" name="J. Anim. Genet.">
        <title>Description and whole genome sequencing of Eikenella exigua sp. nov., isolated from brain abscess and blood.</title>
        <authorList>
            <person name="Stormo K.A."/>
            <person name="Nygaard R.M."/>
            <person name="Bruvold T.S."/>
            <person name="Dimmen G."/>
            <person name="Lindemann P.C."/>
            <person name="Jordal S."/>
            <person name="Kommedal O."/>
        </authorList>
    </citation>
    <scope>NUCLEOTIDE SEQUENCE [LARGE SCALE GENOMIC DNA]</scope>
    <source>
        <strain evidence="2">PXX</strain>
    </source>
</reference>
<name>A0AAX1F8K8_9NEIS</name>
<protein>
    <submittedName>
        <fullName evidence="1">Uncharacterized protein</fullName>
    </submittedName>
</protein>
<evidence type="ECO:0000313" key="1">
    <source>
        <dbReference type="EMBL" id="QED92380.1"/>
    </source>
</evidence>
<dbReference type="KEGG" id="eex:EZJ17_06995"/>
<keyword evidence="2" id="KW-1185">Reference proteome</keyword>
<organism evidence="1 2">
    <name type="scientific">Eikenella exigua</name>
    <dbReference type="NCBI Taxonomy" id="2528037"/>
    <lineage>
        <taxon>Bacteria</taxon>
        <taxon>Pseudomonadati</taxon>
        <taxon>Pseudomonadota</taxon>
        <taxon>Betaproteobacteria</taxon>
        <taxon>Neisseriales</taxon>
        <taxon>Neisseriaceae</taxon>
        <taxon>Eikenella</taxon>
    </lineage>
</organism>
<accession>A0AAX1F8K8</accession>
<dbReference type="AlphaFoldDB" id="A0AAX1F8K8"/>
<dbReference type="EMBL" id="CP038018">
    <property type="protein sequence ID" value="QED92380.1"/>
    <property type="molecule type" value="Genomic_DNA"/>
</dbReference>
<sequence length="72" mass="7641">MQVAEKAVLLVSADCAALDSDVWYAEAFVEFPARLAALADFEVDVANLPLVAEANLLFVCAFDAEVFAEAGC</sequence>
<proteinExistence type="predicted"/>
<gene>
    <name evidence="1" type="ORF">EZJ17_06995</name>
</gene>